<dbReference type="Proteomes" id="UP000801492">
    <property type="component" value="Unassembled WGS sequence"/>
</dbReference>
<dbReference type="AlphaFoldDB" id="A0A8K0GIN7"/>
<accession>A0A8K0GIN7</accession>
<organism evidence="2 3">
    <name type="scientific">Ignelater luminosus</name>
    <name type="common">Cucubano</name>
    <name type="synonym">Pyrophorus luminosus</name>
    <dbReference type="NCBI Taxonomy" id="2038154"/>
    <lineage>
        <taxon>Eukaryota</taxon>
        <taxon>Metazoa</taxon>
        <taxon>Ecdysozoa</taxon>
        <taxon>Arthropoda</taxon>
        <taxon>Hexapoda</taxon>
        <taxon>Insecta</taxon>
        <taxon>Pterygota</taxon>
        <taxon>Neoptera</taxon>
        <taxon>Endopterygota</taxon>
        <taxon>Coleoptera</taxon>
        <taxon>Polyphaga</taxon>
        <taxon>Elateriformia</taxon>
        <taxon>Elateroidea</taxon>
        <taxon>Elateridae</taxon>
        <taxon>Agrypninae</taxon>
        <taxon>Pyrophorini</taxon>
        <taxon>Ignelater</taxon>
    </lineage>
</organism>
<reference evidence="2" key="1">
    <citation type="submission" date="2019-08" db="EMBL/GenBank/DDBJ databases">
        <title>The genome of the North American firefly Photinus pyralis.</title>
        <authorList>
            <consortium name="Photinus pyralis genome working group"/>
            <person name="Fallon T.R."/>
            <person name="Sander Lower S.E."/>
            <person name="Weng J.-K."/>
        </authorList>
    </citation>
    <scope>NUCLEOTIDE SEQUENCE</scope>
    <source>
        <strain evidence="2">TRF0915ILg1</strain>
        <tissue evidence="2">Whole body</tissue>
    </source>
</reference>
<dbReference type="EMBL" id="VTPC01002861">
    <property type="protein sequence ID" value="KAF2899353.1"/>
    <property type="molecule type" value="Genomic_DNA"/>
</dbReference>
<proteinExistence type="predicted"/>
<name>A0A8K0GIN7_IGNLU</name>
<keyword evidence="3" id="KW-1185">Reference proteome</keyword>
<feature type="region of interest" description="Disordered" evidence="1">
    <location>
        <begin position="16"/>
        <end position="47"/>
    </location>
</feature>
<comment type="caution">
    <text evidence="2">The sequence shown here is derived from an EMBL/GenBank/DDBJ whole genome shotgun (WGS) entry which is preliminary data.</text>
</comment>
<evidence type="ECO:0000313" key="2">
    <source>
        <dbReference type="EMBL" id="KAF2899353.1"/>
    </source>
</evidence>
<sequence>MNALYGIVKQFEDNQSWNSGKKTGHPPKLGSQENLEEAREKVDKTEEEDLQEKFIEILNDADRSVILSAHEKACVEELKVKFSAQLQALANRGATSKFWVQYFEMVTLVKLFIGAKYSQLEPLPSNCVPDAPVLPVPVEYIRKDLLIFCFPQNARCADEETLNALAISSVLLCTSSWKSLTVEIDALPEEAGDAET</sequence>
<evidence type="ECO:0000256" key="1">
    <source>
        <dbReference type="SAM" id="MobiDB-lite"/>
    </source>
</evidence>
<evidence type="ECO:0000313" key="3">
    <source>
        <dbReference type="Proteomes" id="UP000801492"/>
    </source>
</evidence>
<protein>
    <submittedName>
        <fullName evidence="2">Uncharacterized protein</fullName>
    </submittedName>
</protein>
<dbReference type="OrthoDB" id="6770940at2759"/>
<gene>
    <name evidence="2" type="ORF">ILUMI_06822</name>
</gene>